<keyword evidence="2" id="KW-0479">Metal-binding</keyword>
<dbReference type="Pfam" id="PF04082">
    <property type="entry name" value="Fungal_trans"/>
    <property type="match status" value="1"/>
</dbReference>
<sequence>MELSYDARSENELPSCVGCKKRKLKCSRQKPSCSTCERLGAQCIYETRRNKPGLKSGAVEHLNQRLGMQPRYVTPVSWLTKAYRKVGNWKTFAFRAHFDELLNTYFSHVQPWISILREPSFRIKVQREEERQRLAVIIQAMAYAALRFLKPDGKHLPAEVIRFEGSRLRRIAMLTAMDGLSFENLQALIIIVFTDIGEGNLDKAWPIIGSLSRTVEYMELSIEEEDRQRQPSILPSYSFPSPVHDWVEEEERRRVFWNVFLLDRWNTSLTAADISRRLPICGGRWYDNEPAVTPYLGIWDRSRVDMGSLIRLSPGHYSGSLQSSAGDAPGLAPLRHSRGTPSSADMSTVGAFAHFVEAMESLSQITTYFLQPKVDFGNRHEVSNWLTRFKELDLRLVHWRMFLPQQWKDSGVSREILPGVMDPNMTVANATHNISMILLHQKIAYPGAELSGIQVPSLCSAETCHTAAIETTNIIRKYLETTPLEYPVPPQMGICAFVSAKVLLIHSNYYKSNLALEFSCLVDSLEKMSRRWNTNNQQTPNFFFQLFSRISDLHQSFPDIFPPQNSGSTTFNYVHTDGSAPNPNISTERSQYREGYRATPASREMASSPAFPGALNFFDPTRQVPTHATIPSGQNSVQWPPMSGDAVPSQEQNREDELVSISQILMNKDFLEMDRVFKFGDLPSIDDLPDTLL</sequence>
<keyword evidence="4" id="KW-0238">DNA-binding</keyword>
<feature type="domain" description="Zn(2)-C6 fungal-type" evidence="8">
    <location>
        <begin position="15"/>
        <end position="45"/>
    </location>
</feature>
<keyword evidence="3" id="KW-0805">Transcription regulation</keyword>
<evidence type="ECO:0000256" key="5">
    <source>
        <dbReference type="ARBA" id="ARBA00023163"/>
    </source>
</evidence>
<evidence type="ECO:0000256" key="1">
    <source>
        <dbReference type="ARBA" id="ARBA00004123"/>
    </source>
</evidence>
<keyword evidence="10" id="KW-1185">Reference proteome</keyword>
<dbReference type="PROSITE" id="PS50048">
    <property type="entry name" value="ZN2_CY6_FUNGAL_2"/>
    <property type="match status" value="1"/>
</dbReference>
<dbReference type="PROSITE" id="PS00463">
    <property type="entry name" value="ZN2_CY6_FUNGAL_1"/>
    <property type="match status" value="1"/>
</dbReference>
<comment type="subcellular location">
    <subcellularLocation>
        <location evidence="1">Nucleus</location>
    </subcellularLocation>
</comment>
<gene>
    <name evidence="9" type="ORF">BJX66DRAFT_324909</name>
</gene>
<dbReference type="SUPFAM" id="SSF57701">
    <property type="entry name" value="Zn2/Cys6 DNA-binding domain"/>
    <property type="match status" value="1"/>
</dbReference>
<organism evidence="9 10">
    <name type="scientific">Aspergillus keveii</name>
    <dbReference type="NCBI Taxonomy" id="714993"/>
    <lineage>
        <taxon>Eukaryota</taxon>
        <taxon>Fungi</taxon>
        <taxon>Dikarya</taxon>
        <taxon>Ascomycota</taxon>
        <taxon>Pezizomycotina</taxon>
        <taxon>Eurotiomycetes</taxon>
        <taxon>Eurotiomycetidae</taxon>
        <taxon>Eurotiales</taxon>
        <taxon>Aspergillaceae</taxon>
        <taxon>Aspergillus</taxon>
        <taxon>Aspergillus subgen. Nidulantes</taxon>
    </lineage>
</organism>
<dbReference type="InterPro" id="IPR050815">
    <property type="entry name" value="TF_fung"/>
</dbReference>
<evidence type="ECO:0000256" key="6">
    <source>
        <dbReference type="ARBA" id="ARBA00023242"/>
    </source>
</evidence>
<evidence type="ECO:0000259" key="8">
    <source>
        <dbReference type="PROSITE" id="PS50048"/>
    </source>
</evidence>
<dbReference type="InterPro" id="IPR007219">
    <property type="entry name" value="XnlR_reg_dom"/>
</dbReference>
<feature type="region of interest" description="Disordered" evidence="7">
    <location>
        <begin position="630"/>
        <end position="652"/>
    </location>
</feature>
<dbReference type="PANTHER" id="PTHR47338:SF23">
    <property type="entry name" value="ZN(II)2CYS6 TRANSCRIPTION FACTOR (EUROFUNG)"/>
    <property type="match status" value="1"/>
</dbReference>
<dbReference type="Gene3D" id="4.10.240.10">
    <property type="entry name" value="Zn(2)-C6 fungal-type DNA-binding domain"/>
    <property type="match status" value="1"/>
</dbReference>
<dbReference type="InterPro" id="IPR036864">
    <property type="entry name" value="Zn2-C6_fun-type_DNA-bd_sf"/>
</dbReference>
<dbReference type="SMART" id="SM00066">
    <property type="entry name" value="GAL4"/>
    <property type="match status" value="1"/>
</dbReference>
<dbReference type="EMBL" id="JBFTWV010000038">
    <property type="protein sequence ID" value="KAL2795045.1"/>
    <property type="molecule type" value="Genomic_DNA"/>
</dbReference>
<dbReference type="CDD" id="cd12148">
    <property type="entry name" value="fungal_TF_MHR"/>
    <property type="match status" value="1"/>
</dbReference>
<keyword evidence="6" id="KW-0539">Nucleus</keyword>
<evidence type="ECO:0000256" key="7">
    <source>
        <dbReference type="SAM" id="MobiDB-lite"/>
    </source>
</evidence>
<proteinExistence type="predicted"/>
<keyword evidence="5" id="KW-0804">Transcription</keyword>
<evidence type="ECO:0000256" key="2">
    <source>
        <dbReference type="ARBA" id="ARBA00022723"/>
    </source>
</evidence>
<protein>
    <recommendedName>
        <fullName evidence="8">Zn(2)-C6 fungal-type domain-containing protein</fullName>
    </recommendedName>
</protein>
<dbReference type="Pfam" id="PF00172">
    <property type="entry name" value="Zn_clus"/>
    <property type="match status" value="1"/>
</dbReference>
<evidence type="ECO:0000313" key="9">
    <source>
        <dbReference type="EMBL" id="KAL2795045.1"/>
    </source>
</evidence>
<name>A0ABR4G8U2_9EURO</name>
<accession>A0ABR4G8U2</accession>
<comment type="caution">
    <text evidence="9">The sequence shown here is derived from an EMBL/GenBank/DDBJ whole genome shotgun (WGS) entry which is preliminary data.</text>
</comment>
<dbReference type="PANTHER" id="PTHR47338">
    <property type="entry name" value="ZN(II)2CYS6 TRANSCRIPTION FACTOR (EUROFUNG)-RELATED"/>
    <property type="match status" value="1"/>
</dbReference>
<dbReference type="InterPro" id="IPR001138">
    <property type="entry name" value="Zn2Cys6_DnaBD"/>
</dbReference>
<feature type="region of interest" description="Disordered" evidence="7">
    <location>
        <begin position="321"/>
        <end position="342"/>
    </location>
</feature>
<dbReference type="Proteomes" id="UP001610563">
    <property type="component" value="Unassembled WGS sequence"/>
</dbReference>
<evidence type="ECO:0000313" key="10">
    <source>
        <dbReference type="Proteomes" id="UP001610563"/>
    </source>
</evidence>
<dbReference type="CDD" id="cd00067">
    <property type="entry name" value="GAL4"/>
    <property type="match status" value="1"/>
</dbReference>
<reference evidence="9 10" key="1">
    <citation type="submission" date="2024-07" db="EMBL/GenBank/DDBJ databases">
        <title>Section-level genome sequencing and comparative genomics of Aspergillus sections Usti and Cavernicolus.</title>
        <authorList>
            <consortium name="Lawrence Berkeley National Laboratory"/>
            <person name="Nybo J.L."/>
            <person name="Vesth T.C."/>
            <person name="Theobald S."/>
            <person name="Frisvad J.C."/>
            <person name="Larsen T.O."/>
            <person name="Kjaerboelling I."/>
            <person name="Rothschild-Mancinelli K."/>
            <person name="Lyhne E.K."/>
            <person name="Kogle M.E."/>
            <person name="Barry K."/>
            <person name="Clum A."/>
            <person name="Na H."/>
            <person name="Ledsgaard L."/>
            <person name="Lin J."/>
            <person name="Lipzen A."/>
            <person name="Kuo A."/>
            <person name="Riley R."/>
            <person name="Mondo S."/>
            <person name="Labutti K."/>
            <person name="Haridas S."/>
            <person name="Pangalinan J."/>
            <person name="Salamov A.A."/>
            <person name="Simmons B.A."/>
            <person name="Magnuson J.K."/>
            <person name="Chen J."/>
            <person name="Drula E."/>
            <person name="Henrissat B."/>
            <person name="Wiebenga A."/>
            <person name="Lubbers R.J."/>
            <person name="Gomes A.C."/>
            <person name="Makela M.R."/>
            <person name="Stajich J."/>
            <person name="Grigoriev I.V."/>
            <person name="Mortensen U.H."/>
            <person name="De Vries R.P."/>
            <person name="Baker S.E."/>
            <person name="Andersen M.R."/>
        </authorList>
    </citation>
    <scope>NUCLEOTIDE SEQUENCE [LARGE SCALE GENOMIC DNA]</scope>
    <source>
        <strain evidence="9 10">CBS 209.92</strain>
    </source>
</reference>
<evidence type="ECO:0000256" key="4">
    <source>
        <dbReference type="ARBA" id="ARBA00023125"/>
    </source>
</evidence>
<evidence type="ECO:0000256" key="3">
    <source>
        <dbReference type="ARBA" id="ARBA00023015"/>
    </source>
</evidence>